<evidence type="ECO:0000313" key="13">
    <source>
        <dbReference type="EMBL" id="CAJ1944361.1"/>
    </source>
</evidence>
<dbReference type="SUPFAM" id="SSF47473">
    <property type="entry name" value="EF-hand"/>
    <property type="match status" value="1"/>
</dbReference>
<dbReference type="InterPro" id="IPR050205">
    <property type="entry name" value="CDPK_Ser/Thr_kinases"/>
</dbReference>
<evidence type="ECO:0000313" key="14">
    <source>
        <dbReference type="Proteomes" id="UP001295423"/>
    </source>
</evidence>
<evidence type="ECO:0000259" key="12">
    <source>
        <dbReference type="PROSITE" id="PS50222"/>
    </source>
</evidence>
<dbReference type="InterPro" id="IPR011009">
    <property type="entry name" value="Kinase-like_dom_sf"/>
</dbReference>
<evidence type="ECO:0000256" key="2">
    <source>
        <dbReference type="ARBA" id="ARBA00022527"/>
    </source>
</evidence>
<evidence type="ECO:0000256" key="4">
    <source>
        <dbReference type="ARBA" id="ARBA00022741"/>
    </source>
</evidence>
<evidence type="ECO:0000259" key="11">
    <source>
        <dbReference type="PROSITE" id="PS50011"/>
    </source>
</evidence>
<dbReference type="SUPFAM" id="SSF56112">
    <property type="entry name" value="Protein kinase-like (PK-like)"/>
    <property type="match status" value="1"/>
</dbReference>
<dbReference type="Pfam" id="PF00069">
    <property type="entry name" value="Pkinase"/>
    <property type="match status" value="1"/>
</dbReference>
<dbReference type="InterPro" id="IPR000719">
    <property type="entry name" value="Prot_kinase_dom"/>
</dbReference>
<dbReference type="SMART" id="SM00220">
    <property type="entry name" value="S_TKc"/>
    <property type="match status" value="1"/>
</dbReference>
<dbReference type="PROSITE" id="PS50011">
    <property type="entry name" value="PROTEIN_KINASE_DOM"/>
    <property type="match status" value="1"/>
</dbReference>
<dbReference type="CDD" id="cd05117">
    <property type="entry name" value="STKc_CAMK"/>
    <property type="match status" value="1"/>
</dbReference>
<dbReference type="GO" id="GO:0004674">
    <property type="term" value="F:protein serine/threonine kinase activity"/>
    <property type="evidence" value="ECO:0007669"/>
    <property type="project" value="UniProtKB-KW"/>
</dbReference>
<accession>A0AAD2CSL8</accession>
<dbReference type="CDD" id="cd00051">
    <property type="entry name" value="EFh"/>
    <property type="match status" value="1"/>
</dbReference>
<dbReference type="InterPro" id="IPR008271">
    <property type="entry name" value="Ser/Thr_kinase_AS"/>
</dbReference>
<protein>
    <recommendedName>
        <fullName evidence="15">Calmodulin</fullName>
    </recommendedName>
</protein>
<dbReference type="Pfam" id="PF13405">
    <property type="entry name" value="EF-hand_6"/>
    <property type="match status" value="1"/>
</dbReference>
<feature type="compositionally biased region" description="Polar residues" evidence="10">
    <location>
        <begin position="38"/>
        <end position="52"/>
    </location>
</feature>
<feature type="compositionally biased region" description="Low complexity" evidence="10">
    <location>
        <begin position="65"/>
        <end position="74"/>
    </location>
</feature>
<feature type="region of interest" description="Disordered" evidence="10">
    <location>
        <begin position="1"/>
        <end position="74"/>
    </location>
</feature>
<feature type="region of interest" description="Disordered" evidence="10">
    <location>
        <begin position="798"/>
        <end position="864"/>
    </location>
</feature>
<evidence type="ECO:0000256" key="6">
    <source>
        <dbReference type="ARBA" id="ARBA00022837"/>
    </source>
</evidence>
<feature type="binding site" evidence="9">
    <location>
        <position position="149"/>
    </location>
    <ligand>
        <name>ATP</name>
        <dbReference type="ChEBI" id="CHEBI:30616"/>
    </ligand>
</feature>
<dbReference type="InterPro" id="IPR017441">
    <property type="entry name" value="Protein_kinase_ATP_BS"/>
</dbReference>
<dbReference type="PROSITE" id="PS00108">
    <property type="entry name" value="PROTEIN_KINASE_ST"/>
    <property type="match status" value="1"/>
</dbReference>
<dbReference type="Proteomes" id="UP001295423">
    <property type="component" value="Unassembled WGS sequence"/>
</dbReference>
<evidence type="ECO:0000256" key="5">
    <source>
        <dbReference type="ARBA" id="ARBA00022777"/>
    </source>
</evidence>
<comment type="caution">
    <text evidence="13">The sequence shown here is derived from an EMBL/GenBank/DDBJ whole genome shotgun (WGS) entry which is preliminary data.</text>
</comment>
<comment type="similarity">
    <text evidence="8">Belongs to the protein kinase superfamily. Ser/Thr protein kinase family. CDPK subfamily.</text>
</comment>
<evidence type="ECO:0000256" key="10">
    <source>
        <dbReference type="SAM" id="MobiDB-lite"/>
    </source>
</evidence>
<dbReference type="PANTHER" id="PTHR24349">
    <property type="entry name" value="SERINE/THREONINE-PROTEIN KINASE"/>
    <property type="match status" value="1"/>
</dbReference>
<dbReference type="PROSITE" id="PS00107">
    <property type="entry name" value="PROTEIN_KINASE_ATP"/>
    <property type="match status" value="1"/>
</dbReference>
<evidence type="ECO:0000256" key="8">
    <source>
        <dbReference type="ARBA" id="ARBA00024334"/>
    </source>
</evidence>
<dbReference type="Gene3D" id="1.10.238.10">
    <property type="entry name" value="EF-hand"/>
    <property type="match status" value="1"/>
</dbReference>
<dbReference type="PROSITE" id="PS00018">
    <property type="entry name" value="EF_HAND_1"/>
    <property type="match status" value="2"/>
</dbReference>
<dbReference type="InterPro" id="IPR011992">
    <property type="entry name" value="EF-hand-dom_pair"/>
</dbReference>
<evidence type="ECO:0000256" key="7">
    <source>
        <dbReference type="ARBA" id="ARBA00022840"/>
    </source>
</evidence>
<dbReference type="InterPro" id="IPR002048">
    <property type="entry name" value="EF_hand_dom"/>
</dbReference>
<proteinExistence type="inferred from homology"/>
<feature type="domain" description="EF-hand" evidence="12">
    <location>
        <begin position="430"/>
        <end position="465"/>
    </location>
</feature>
<keyword evidence="6" id="KW-0106">Calcium</keyword>
<evidence type="ECO:0000256" key="3">
    <source>
        <dbReference type="ARBA" id="ARBA00022679"/>
    </source>
</evidence>
<keyword evidence="5" id="KW-0418">Kinase</keyword>
<feature type="region of interest" description="Disordered" evidence="10">
    <location>
        <begin position="625"/>
        <end position="676"/>
    </location>
</feature>
<dbReference type="AlphaFoldDB" id="A0AAD2CSL8"/>
<feature type="compositionally biased region" description="Polar residues" evidence="10">
    <location>
        <begin position="810"/>
        <end position="834"/>
    </location>
</feature>
<keyword evidence="2" id="KW-0723">Serine/threonine-protein kinase</keyword>
<sequence length="864" mass="95794">MGTCSSKSSAVAFTKPHEGVLEIEYSQPLKGSHGSDGSGDNKTAATQPSTPVGRSPKKDKVSMRGYSSGGSSECSDGDINVSCHGHLMDWKQELQSNSGPGRARIETDYGRPIEEVYGGVHNGEVLGTGISGVVRKVKHRTTGVEYAVKCLDLGLIREERALKALKDEIFIMCQLDHPSIVRLEEVYESDTEMYLIQELCTGGDMFDRLDAQEDYHYTEAECARLVKQMLSSVRYLHSKKIIHRDLKLENFLFSSPEANSPLKMIDFGLSKHFTHLGELQHECVGTPYTVAPEVIRAEYDEKIDCWALGVIVYLLLSGETPFGGVDGEDLQTVRTNILSGHVVFEPAEIWDHVSNEGKAFVKRLLNPNSKVRPTAKEAQLDPWLQKFGKKGSGEGSKLSPKVISALVEFREYSAIRKALCEVLSFTLLPEQISEMREEFEKIDDDGDGEISLLEFKQVLTKKAGSTALGPLTEDQLDDLFNELRSKKSDESIRFHEFIAASLSQCNFDERNVKLAFDRLDYDRTGFITFQDVKDLFGSGNESDDMFQMWQEGMTEYACPLGRITYDDFRMILKGRGRELEQPTLIKRTPLPKVSEGSPLPAVPEGSMSPQVKHAVFAKFEKSPPSLKMPSLDGLPEAENDPLKPSVDTKFPLDILPPSPTHRRIRSGSLGSQPLSLRSSLNEADLSGIDHLAELTEDEEDDEDGASGEMSLGPIELHSCRSLEDHVSPMTRSWSDFPSERTNGGETFKQHNDFRRSILKASRTFEAKVLARKLQMAAAASNAASQPLVDSRASLIMRRGTQAQRPEVVQIDSSNRQRSDSPASSVGTSDKQATATEVAAACKRGGRPRRERRKRTTSDISGMLK</sequence>
<feature type="compositionally biased region" description="Basic residues" evidence="10">
    <location>
        <begin position="843"/>
        <end position="854"/>
    </location>
</feature>
<dbReference type="PROSITE" id="PS50222">
    <property type="entry name" value="EF_HAND_2"/>
    <property type="match status" value="2"/>
</dbReference>
<comment type="cofactor">
    <cofactor evidence="1">
        <name>Mg(2+)</name>
        <dbReference type="ChEBI" id="CHEBI:18420"/>
    </cofactor>
</comment>
<dbReference type="Gene3D" id="1.10.510.10">
    <property type="entry name" value="Transferase(Phosphotransferase) domain 1"/>
    <property type="match status" value="1"/>
</dbReference>
<dbReference type="SMART" id="SM00054">
    <property type="entry name" value="EFh"/>
    <property type="match status" value="2"/>
</dbReference>
<keyword evidence="4 9" id="KW-0547">Nucleotide-binding</keyword>
<dbReference type="GO" id="GO:0005509">
    <property type="term" value="F:calcium ion binding"/>
    <property type="evidence" value="ECO:0007669"/>
    <property type="project" value="InterPro"/>
</dbReference>
<dbReference type="FunFam" id="1.10.238.10:FF:000788">
    <property type="entry name" value="Predicted protein"/>
    <property type="match status" value="1"/>
</dbReference>
<keyword evidence="14" id="KW-1185">Reference proteome</keyword>
<evidence type="ECO:0000256" key="1">
    <source>
        <dbReference type="ARBA" id="ARBA00001946"/>
    </source>
</evidence>
<keyword evidence="7 9" id="KW-0067">ATP-binding</keyword>
<evidence type="ECO:0008006" key="15">
    <source>
        <dbReference type="Google" id="ProtNLM"/>
    </source>
</evidence>
<reference evidence="13" key="1">
    <citation type="submission" date="2023-08" db="EMBL/GenBank/DDBJ databases">
        <authorList>
            <person name="Audoor S."/>
            <person name="Bilcke G."/>
        </authorList>
    </citation>
    <scope>NUCLEOTIDE SEQUENCE</scope>
</reference>
<feature type="domain" description="EF-hand" evidence="12">
    <location>
        <begin position="507"/>
        <end position="542"/>
    </location>
</feature>
<feature type="compositionally biased region" description="Polar residues" evidence="10">
    <location>
        <begin position="1"/>
        <end position="11"/>
    </location>
</feature>
<name>A0AAD2CSL8_9STRA</name>
<dbReference type="EMBL" id="CAKOGP040001224">
    <property type="protein sequence ID" value="CAJ1944361.1"/>
    <property type="molecule type" value="Genomic_DNA"/>
</dbReference>
<organism evidence="13 14">
    <name type="scientific">Cylindrotheca closterium</name>
    <dbReference type="NCBI Taxonomy" id="2856"/>
    <lineage>
        <taxon>Eukaryota</taxon>
        <taxon>Sar</taxon>
        <taxon>Stramenopiles</taxon>
        <taxon>Ochrophyta</taxon>
        <taxon>Bacillariophyta</taxon>
        <taxon>Bacillariophyceae</taxon>
        <taxon>Bacillariophycidae</taxon>
        <taxon>Bacillariales</taxon>
        <taxon>Bacillariaceae</taxon>
        <taxon>Cylindrotheca</taxon>
    </lineage>
</organism>
<dbReference type="Gene3D" id="3.30.200.20">
    <property type="entry name" value="Phosphorylase Kinase, domain 1"/>
    <property type="match status" value="1"/>
</dbReference>
<dbReference type="GO" id="GO:0005524">
    <property type="term" value="F:ATP binding"/>
    <property type="evidence" value="ECO:0007669"/>
    <property type="project" value="UniProtKB-UniRule"/>
</dbReference>
<dbReference type="InterPro" id="IPR018247">
    <property type="entry name" value="EF_Hand_1_Ca_BS"/>
</dbReference>
<feature type="domain" description="Protein kinase" evidence="11">
    <location>
        <begin position="120"/>
        <end position="384"/>
    </location>
</feature>
<keyword evidence="3" id="KW-0808">Transferase</keyword>
<gene>
    <name evidence="13" type="ORF">CYCCA115_LOCUS8849</name>
</gene>
<evidence type="ECO:0000256" key="9">
    <source>
        <dbReference type="PROSITE-ProRule" id="PRU10141"/>
    </source>
</evidence>